<evidence type="ECO:0000313" key="1">
    <source>
        <dbReference type="EMBL" id="TQV94828.1"/>
    </source>
</evidence>
<dbReference type="Proteomes" id="UP000315783">
    <property type="component" value="Unassembled WGS sequence"/>
</dbReference>
<proteinExistence type="predicted"/>
<accession>A0A545VYA3</accession>
<evidence type="ECO:0000313" key="2">
    <source>
        <dbReference type="Proteomes" id="UP000315783"/>
    </source>
</evidence>
<comment type="caution">
    <text evidence="1">The sequence shown here is derived from an EMBL/GenBank/DDBJ whole genome shotgun (WGS) entry which is preliminary data.</text>
</comment>
<name>A0A545VYA3_9HYPO</name>
<reference evidence="1 2" key="1">
    <citation type="journal article" date="2019" name="Appl. Microbiol. Biotechnol.">
        <title>Genome sequence of Isaria javanica and comparative genome analysis insights into family S53 peptidase evolution in fungal entomopathogens.</title>
        <authorList>
            <person name="Lin R."/>
            <person name="Zhang X."/>
            <person name="Xin B."/>
            <person name="Zou M."/>
            <person name="Gao Y."/>
            <person name="Qin F."/>
            <person name="Hu Q."/>
            <person name="Xie B."/>
            <person name="Cheng X."/>
        </authorList>
    </citation>
    <scope>NUCLEOTIDE SEQUENCE [LARGE SCALE GENOMIC DNA]</scope>
    <source>
        <strain evidence="1 2">IJ1G</strain>
    </source>
</reference>
<dbReference type="EMBL" id="SPUK01000009">
    <property type="protein sequence ID" value="TQV94828.1"/>
    <property type="molecule type" value="Genomic_DNA"/>
</dbReference>
<organism evidence="1 2">
    <name type="scientific">Cordyceps javanica</name>
    <dbReference type="NCBI Taxonomy" id="43265"/>
    <lineage>
        <taxon>Eukaryota</taxon>
        <taxon>Fungi</taxon>
        <taxon>Dikarya</taxon>
        <taxon>Ascomycota</taxon>
        <taxon>Pezizomycotina</taxon>
        <taxon>Sordariomycetes</taxon>
        <taxon>Hypocreomycetidae</taxon>
        <taxon>Hypocreales</taxon>
        <taxon>Cordycipitaceae</taxon>
        <taxon>Cordyceps</taxon>
    </lineage>
</organism>
<dbReference type="AlphaFoldDB" id="A0A545VYA3"/>
<gene>
    <name evidence="1" type="ORF">IF1G_06839</name>
</gene>
<sequence>MNGREIDTALPAGLLFFHAADKVTAWHKALNDPNNELFAWTYTDLVSLVGIPMWRELHLDAELIKYQRLVIHEGTGEIVALAYCVPFFCPRLAAVLARSAAPNNNNTPPPLDQLVSDWATPALPDGGWGTLLFRGVMQAFARQGKPPQARHAPWTEEQARELAGVASLPDPPNALCGIFVAVKHEYRRQGVSEALLVNFKAIARQNRLAVTAVPVHLTKRRQYLDGSFDEYYRWSKGNPYRPEMSWLQGDRRRWENGEPMMPLDPWLRKHFELGAQLVKVAPRTLDISLPAATWLPFMREKYKNAGENSQNTIFDENPDLWQEGTLVDGSKLDGVRPGPEFPVKLRWDAARELLVYEDGDIWVLHSVY</sequence>
<dbReference type="OrthoDB" id="5333917at2759"/>
<keyword evidence="2" id="KW-1185">Reference proteome</keyword>
<dbReference type="Gene3D" id="3.40.630.30">
    <property type="match status" value="1"/>
</dbReference>
<protein>
    <submittedName>
        <fullName evidence="1">Uncharacterized protein</fullName>
    </submittedName>
</protein>